<evidence type="ECO:0000313" key="5">
    <source>
        <dbReference type="Proteomes" id="UP001144397"/>
    </source>
</evidence>
<dbReference type="EMBL" id="BSDO01000006">
    <property type="protein sequence ID" value="GLI24187.1"/>
    <property type="molecule type" value="Genomic_DNA"/>
</dbReference>
<evidence type="ECO:0000313" key="4">
    <source>
        <dbReference type="EMBL" id="MDR6335263.1"/>
    </source>
</evidence>
<proteinExistence type="predicted"/>
<dbReference type="GeneID" id="95764636"/>
<feature type="region of interest" description="Disordered" evidence="1">
    <location>
        <begin position="179"/>
        <end position="228"/>
    </location>
</feature>
<comment type="caution">
    <text evidence="3">The sequence shown here is derived from an EMBL/GenBank/DDBJ whole genome shotgun (WGS) entry which is preliminary data.</text>
</comment>
<dbReference type="EMBL" id="JAVDPY010000007">
    <property type="protein sequence ID" value="MDR6335263.1"/>
    <property type="molecule type" value="Genomic_DNA"/>
</dbReference>
<reference evidence="4 6" key="2">
    <citation type="submission" date="2023-07" db="EMBL/GenBank/DDBJ databases">
        <title>Genomic Encyclopedia of Type Strains, Phase IV (KMG-IV): sequencing the most valuable type-strain genomes for metagenomic binning, comparative biology and taxonomic classification.</title>
        <authorList>
            <person name="Goeker M."/>
        </authorList>
    </citation>
    <scope>NUCLEOTIDE SEQUENCE [LARGE SCALE GENOMIC DNA]</scope>
    <source>
        <strain evidence="4 6">DSM 338</strain>
    </source>
</reference>
<accession>A0A9W6CRY2</accession>
<dbReference type="Proteomes" id="UP001144397">
    <property type="component" value="Unassembled WGS sequence"/>
</dbReference>
<keyword evidence="6" id="KW-1185">Reference proteome</keyword>
<feature type="signal peptide" evidence="2">
    <location>
        <begin position="1"/>
        <end position="36"/>
    </location>
</feature>
<dbReference type="Proteomes" id="UP001245370">
    <property type="component" value="Unassembled WGS sequence"/>
</dbReference>
<feature type="region of interest" description="Disordered" evidence="1">
    <location>
        <begin position="46"/>
        <end position="70"/>
    </location>
</feature>
<feature type="compositionally biased region" description="Pro residues" evidence="1">
    <location>
        <begin position="100"/>
        <end position="112"/>
    </location>
</feature>
<gene>
    <name evidence="4" type="ORF">GGQ86_003758</name>
    <name evidence="3" type="ORF">XFLAVUS301_38610</name>
</gene>
<evidence type="ECO:0000256" key="2">
    <source>
        <dbReference type="SAM" id="SignalP"/>
    </source>
</evidence>
<dbReference type="RefSeq" id="WP_281808982.1">
    <property type="nucleotide sequence ID" value="NZ_BSDO01000006.1"/>
</dbReference>
<feature type="region of interest" description="Disordered" evidence="1">
    <location>
        <begin position="82"/>
        <end position="114"/>
    </location>
</feature>
<dbReference type="AlphaFoldDB" id="A0A9W6CRY2"/>
<sequence length="228" mass="23314">MIARAQISARPLPARRFRRLPLVVAGLIAAVSSASAEVEAPAPQVDFLVPGQPTTRAATAPPDRERGNPLWAIPIESLSATRDRPLFTPSRRPPEQPVALAPPPPPSAPPAAAPVRPQLALMGTVVSTAGSIGIFTDQASGQIVRLKVGDAHGGWTLRSVGPRDAVLHGGADTVTLALPAPGKGGPQPPRGSEGPFAAAQVGGAKPVAGQVVVPRRTKPSPADLDSSH</sequence>
<name>A0A9W6CRY2_XANFL</name>
<protein>
    <submittedName>
        <fullName evidence="4">General secretion pathway protein N</fullName>
    </submittedName>
</protein>
<organism evidence="3 5">
    <name type="scientific">Xanthobacter flavus</name>
    <dbReference type="NCBI Taxonomy" id="281"/>
    <lineage>
        <taxon>Bacteria</taxon>
        <taxon>Pseudomonadati</taxon>
        <taxon>Pseudomonadota</taxon>
        <taxon>Alphaproteobacteria</taxon>
        <taxon>Hyphomicrobiales</taxon>
        <taxon>Xanthobacteraceae</taxon>
        <taxon>Xanthobacter</taxon>
    </lineage>
</organism>
<evidence type="ECO:0000313" key="3">
    <source>
        <dbReference type="EMBL" id="GLI24187.1"/>
    </source>
</evidence>
<evidence type="ECO:0000313" key="6">
    <source>
        <dbReference type="Proteomes" id="UP001245370"/>
    </source>
</evidence>
<evidence type="ECO:0000256" key="1">
    <source>
        <dbReference type="SAM" id="MobiDB-lite"/>
    </source>
</evidence>
<keyword evidence="2" id="KW-0732">Signal</keyword>
<reference evidence="3" key="1">
    <citation type="submission" date="2022-12" db="EMBL/GenBank/DDBJ databases">
        <title>Reference genome sequencing for broad-spectrum identification of bacterial and archaeal isolates by mass spectrometry.</title>
        <authorList>
            <person name="Sekiguchi Y."/>
            <person name="Tourlousse D.M."/>
        </authorList>
    </citation>
    <scope>NUCLEOTIDE SEQUENCE</scope>
    <source>
        <strain evidence="3">301</strain>
    </source>
</reference>
<feature type="chain" id="PRO_5040974688" evidence="2">
    <location>
        <begin position="37"/>
        <end position="228"/>
    </location>
</feature>